<reference evidence="1" key="1">
    <citation type="submission" date="2019-12" db="EMBL/GenBank/DDBJ databases">
        <title>High-Quality draft genome sequences of three cyanobacteria isolated from the limestone walls of the Old Cathedral of Coimbra.</title>
        <authorList>
            <person name="Tiago I."/>
            <person name="Soares F."/>
            <person name="Portugal A."/>
        </authorList>
    </citation>
    <scope>NUCLEOTIDE SEQUENCE [LARGE SCALE GENOMIC DNA]</scope>
    <source>
        <strain evidence="1">C</strain>
    </source>
</reference>
<dbReference type="RefSeq" id="WP_161824588.1">
    <property type="nucleotide sequence ID" value="NZ_WVIC01000009.1"/>
</dbReference>
<keyword evidence="2" id="KW-1185">Reference proteome</keyword>
<dbReference type="Pfam" id="PF11165">
    <property type="entry name" value="DUF2949"/>
    <property type="match status" value="1"/>
</dbReference>
<gene>
    <name evidence="1" type="ORF">GS597_06185</name>
</gene>
<comment type="caution">
    <text evidence="1">The sequence shown here is derived from an EMBL/GenBank/DDBJ whole genome shotgun (WGS) entry which is preliminary data.</text>
</comment>
<name>A0A8K2A7M4_9CYAN</name>
<dbReference type="InterPro" id="IPR021336">
    <property type="entry name" value="DUF2949"/>
</dbReference>
<protein>
    <submittedName>
        <fullName evidence="1">DUF2949 domain-containing protein</fullName>
    </submittedName>
</protein>
<evidence type="ECO:0000313" key="1">
    <source>
        <dbReference type="EMBL" id="NCJ06110.1"/>
    </source>
</evidence>
<dbReference type="AlphaFoldDB" id="A0A8K2A7M4"/>
<sequence length="70" mass="7848">MATSAQDLLIEFLQTDLGLSAEVIAIATRKQETLISQIHITLWQYGLISLQQLNRIFDWLEHVGVAPDLG</sequence>
<dbReference type="EMBL" id="WVIC01000009">
    <property type="protein sequence ID" value="NCJ06110.1"/>
    <property type="molecule type" value="Genomic_DNA"/>
</dbReference>
<evidence type="ECO:0000313" key="2">
    <source>
        <dbReference type="Proteomes" id="UP000607397"/>
    </source>
</evidence>
<proteinExistence type="predicted"/>
<dbReference type="Proteomes" id="UP000607397">
    <property type="component" value="Unassembled WGS sequence"/>
</dbReference>
<organism evidence="1 2">
    <name type="scientific">Petrachloros mirabilis ULC683</name>
    <dbReference type="NCBI Taxonomy" id="2781853"/>
    <lineage>
        <taxon>Bacteria</taxon>
        <taxon>Bacillati</taxon>
        <taxon>Cyanobacteriota</taxon>
        <taxon>Cyanophyceae</taxon>
        <taxon>Synechococcales</taxon>
        <taxon>Petrachlorosaceae</taxon>
        <taxon>Petrachloros</taxon>
        <taxon>Petrachloros mirabilis</taxon>
    </lineage>
</organism>
<accession>A0A8K2A7M4</accession>